<protein>
    <recommendedName>
        <fullName evidence="3">AB hydrolase-1 domain-containing protein</fullName>
    </recommendedName>
</protein>
<dbReference type="Pfam" id="PF00561">
    <property type="entry name" value="Abhydrolase_1"/>
    <property type="match status" value="1"/>
</dbReference>
<name>A0A1B6MSG5_9HEMI</name>
<accession>A0A1B6MSG5</accession>
<dbReference type="GO" id="GO:0016787">
    <property type="term" value="F:hydrolase activity"/>
    <property type="evidence" value="ECO:0007669"/>
    <property type="project" value="UniProtKB-KW"/>
</dbReference>
<reference evidence="4" key="1">
    <citation type="submission" date="2015-11" db="EMBL/GenBank/DDBJ databases">
        <title>De novo transcriptome assembly of four potential Pierce s Disease insect vectors from Arizona vineyards.</title>
        <authorList>
            <person name="Tassone E.E."/>
        </authorList>
    </citation>
    <scope>NUCLEOTIDE SEQUENCE</scope>
</reference>
<dbReference type="InterPro" id="IPR029058">
    <property type="entry name" value="AB_hydrolase_fold"/>
</dbReference>
<dbReference type="PRINTS" id="PR00111">
    <property type="entry name" value="ABHYDROLASE"/>
</dbReference>
<feature type="domain" description="AB hydrolase-1" evidence="3">
    <location>
        <begin position="31"/>
        <end position="151"/>
    </location>
</feature>
<dbReference type="Gene3D" id="3.40.50.1820">
    <property type="entry name" value="alpha/beta hydrolase"/>
    <property type="match status" value="1"/>
</dbReference>
<organism evidence="4">
    <name type="scientific">Graphocephala atropunctata</name>
    <dbReference type="NCBI Taxonomy" id="36148"/>
    <lineage>
        <taxon>Eukaryota</taxon>
        <taxon>Metazoa</taxon>
        <taxon>Ecdysozoa</taxon>
        <taxon>Arthropoda</taxon>
        <taxon>Hexapoda</taxon>
        <taxon>Insecta</taxon>
        <taxon>Pterygota</taxon>
        <taxon>Neoptera</taxon>
        <taxon>Paraneoptera</taxon>
        <taxon>Hemiptera</taxon>
        <taxon>Auchenorrhyncha</taxon>
        <taxon>Membracoidea</taxon>
        <taxon>Cicadellidae</taxon>
        <taxon>Cicadellinae</taxon>
        <taxon>Cicadellini</taxon>
        <taxon>Graphocephala</taxon>
    </lineage>
</organism>
<evidence type="ECO:0000256" key="1">
    <source>
        <dbReference type="ARBA" id="ARBA00008645"/>
    </source>
</evidence>
<dbReference type="SUPFAM" id="SSF53474">
    <property type="entry name" value="alpha/beta-Hydrolases"/>
    <property type="match status" value="1"/>
</dbReference>
<dbReference type="PANTHER" id="PTHR43798">
    <property type="entry name" value="MONOACYLGLYCEROL LIPASE"/>
    <property type="match status" value="1"/>
</dbReference>
<proteinExistence type="inferred from homology"/>
<evidence type="ECO:0000313" key="4">
    <source>
        <dbReference type="EMBL" id="JAT38835.1"/>
    </source>
</evidence>
<evidence type="ECO:0000259" key="3">
    <source>
        <dbReference type="Pfam" id="PF00561"/>
    </source>
</evidence>
<comment type="similarity">
    <text evidence="1">Belongs to the AB hydrolase superfamily.</text>
</comment>
<dbReference type="GO" id="GO:0016020">
    <property type="term" value="C:membrane"/>
    <property type="evidence" value="ECO:0007669"/>
    <property type="project" value="TreeGrafter"/>
</dbReference>
<gene>
    <name evidence="4" type="ORF">g.23032</name>
</gene>
<keyword evidence="2" id="KW-0378">Hydrolase</keyword>
<dbReference type="InterPro" id="IPR050266">
    <property type="entry name" value="AB_hydrolase_sf"/>
</dbReference>
<evidence type="ECO:0000256" key="2">
    <source>
        <dbReference type="ARBA" id="ARBA00022801"/>
    </source>
</evidence>
<dbReference type="InterPro" id="IPR000073">
    <property type="entry name" value="AB_hydrolase_1"/>
</dbReference>
<sequence length="300" mass="34089">MSKPRKVLDISIPVPWGVIAGKTFGEERSIPVLCVHGRNDNLETFSQLLPLLPDNLYYVCIDLPGHGKSSHAEKGYILDLIWFTMTVKRIVDSCNWSRLYYLGHSLGGQIGFLLAALFPELVVKLVIIDSLIDAHTPPELLTRTLRNNLFESFLKLEKRSSLDEAPTYSFVEFVQKMIEARMTEVSHSHIKTMAERNLIKIGPDQFKFGNDQRNKVIKIHFTSEQLENLVKAIHCPTLEVLGRNSAVTMPLERMKKSSLRKNTNITVQVIDGDHDIHITRAEQVAKLISLFLSREVMSKL</sequence>
<dbReference type="EMBL" id="GEBQ01001142">
    <property type="protein sequence ID" value="JAT38835.1"/>
    <property type="molecule type" value="Transcribed_RNA"/>
</dbReference>
<dbReference type="AlphaFoldDB" id="A0A1B6MSG5"/>
<dbReference type="PANTHER" id="PTHR43798:SF14">
    <property type="entry name" value="SERINE HYDROLASE-LIKE PROTEIN DDB_G0286239"/>
    <property type="match status" value="1"/>
</dbReference>